<proteinExistence type="predicted"/>
<dbReference type="AlphaFoldDB" id="A0AAN8WJM1"/>
<feature type="region of interest" description="Disordered" evidence="1">
    <location>
        <begin position="471"/>
        <end position="499"/>
    </location>
</feature>
<keyword evidence="3" id="KW-1185">Reference proteome</keyword>
<organism evidence="2 3">
    <name type="scientific">Halocaridina rubra</name>
    <name type="common">Hawaiian red shrimp</name>
    <dbReference type="NCBI Taxonomy" id="373956"/>
    <lineage>
        <taxon>Eukaryota</taxon>
        <taxon>Metazoa</taxon>
        <taxon>Ecdysozoa</taxon>
        <taxon>Arthropoda</taxon>
        <taxon>Crustacea</taxon>
        <taxon>Multicrustacea</taxon>
        <taxon>Malacostraca</taxon>
        <taxon>Eumalacostraca</taxon>
        <taxon>Eucarida</taxon>
        <taxon>Decapoda</taxon>
        <taxon>Pleocyemata</taxon>
        <taxon>Caridea</taxon>
        <taxon>Atyoidea</taxon>
        <taxon>Atyidae</taxon>
        <taxon>Halocaridina</taxon>
    </lineage>
</organism>
<accession>A0AAN8WJM1</accession>
<evidence type="ECO:0000313" key="3">
    <source>
        <dbReference type="Proteomes" id="UP001381693"/>
    </source>
</evidence>
<comment type="caution">
    <text evidence="2">The sequence shown here is derived from an EMBL/GenBank/DDBJ whole genome shotgun (WGS) entry which is preliminary data.</text>
</comment>
<evidence type="ECO:0000313" key="2">
    <source>
        <dbReference type="EMBL" id="KAK7067395.1"/>
    </source>
</evidence>
<sequence length="611" mass="67892">MNAQEENRVTCSLDEYIEDKAEGDCKNNTEEKKTACYGTEEGNIRESCQTEKVSSNEMEQRGYGDINYLIDCNDTLELPVLSDSSSLKGMYMNSPELLDDCEAVKDNENNAITGTNKELVSSICTETGLIADELCDPDKEKVVRDITVDENIGRNEFKDKTNDERHEITISNAKSDLVVETFVGSRLCLQNKENDELTLKDTAYECLEGESSKITDEPNTGNSSIWTMKQNFDDCEQENENADKLQETAQLPEENQETCFLSSNTFKKSMNSQQEVASVENESCCVGDLLPVEIADFLQENTQELVEGRESRSGNSAKSPEKCIEEVEKELLIGVEDVLLQEGAEQYPSNEIISENAALTEDSSTTFDSCTMRSAEFDIDNEPNETIVLVSPVATEEESFTSSHTTVTVQVSLEQDKSTSAQATELLTHIIETSKDVINTVKHFADDTSSVPQKVTDGHADSDVMINEVTSSKTHVEESNSSKLLTEEQPSYGDKNMPDSKLCQETTVVDECFSSSTNSDELYEHDNSLVTKPCEKIPLVKSQCISTDSHSSEDSDSLAPIFVPSARLPLDPRETHLIKLGTVKECSVTMHRLEPKIIRDYVLGRMLIDDS</sequence>
<reference evidence="2 3" key="1">
    <citation type="submission" date="2023-11" db="EMBL/GenBank/DDBJ databases">
        <title>Halocaridina rubra genome assembly.</title>
        <authorList>
            <person name="Smith C."/>
        </authorList>
    </citation>
    <scope>NUCLEOTIDE SEQUENCE [LARGE SCALE GENOMIC DNA]</scope>
    <source>
        <strain evidence="2">EP-1</strain>
        <tissue evidence="2">Whole</tissue>
    </source>
</reference>
<gene>
    <name evidence="2" type="ORF">SK128_002582</name>
</gene>
<dbReference type="Proteomes" id="UP001381693">
    <property type="component" value="Unassembled WGS sequence"/>
</dbReference>
<name>A0AAN8WJM1_HALRR</name>
<feature type="non-terminal residue" evidence="2">
    <location>
        <position position="611"/>
    </location>
</feature>
<dbReference type="EMBL" id="JAXCGZ010018547">
    <property type="protein sequence ID" value="KAK7067395.1"/>
    <property type="molecule type" value="Genomic_DNA"/>
</dbReference>
<evidence type="ECO:0000256" key="1">
    <source>
        <dbReference type="SAM" id="MobiDB-lite"/>
    </source>
</evidence>
<protein>
    <submittedName>
        <fullName evidence="2">Uncharacterized protein</fullName>
    </submittedName>
</protein>